<dbReference type="AlphaFoldDB" id="A0A813JYS4"/>
<reference evidence="3" key="1">
    <citation type="submission" date="2021-02" db="EMBL/GenBank/DDBJ databases">
        <authorList>
            <person name="Dougan E. K."/>
            <person name="Rhodes N."/>
            <person name="Thang M."/>
            <person name="Chan C."/>
        </authorList>
    </citation>
    <scope>NUCLEOTIDE SEQUENCE</scope>
</reference>
<dbReference type="SUPFAM" id="SSF48264">
    <property type="entry name" value="Cytochrome P450"/>
    <property type="match status" value="1"/>
</dbReference>
<dbReference type="Gene3D" id="1.10.630.10">
    <property type="entry name" value="Cytochrome P450"/>
    <property type="match status" value="2"/>
</dbReference>
<comment type="cofactor">
    <cofactor evidence="2">
        <name>heme</name>
        <dbReference type="ChEBI" id="CHEBI:30413"/>
    </cofactor>
</comment>
<comment type="caution">
    <text evidence="3">The sequence shown here is derived from an EMBL/GenBank/DDBJ whole genome shotgun (WGS) entry which is preliminary data.</text>
</comment>
<dbReference type="InterPro" id="IPR002401">
    <property type="entry name" value="Cyt_P450_E_grp-I"/>
</dbReference>
<gene>
    <name evidence="3" type="ORF">PGLA2088_LOCUS26906</name>
</gene>
<accession>A0A813JYS4</accession>
<dbReference type="EMBL" id="CAJNNW010027240">
    <property type="protein sequence ID" value="CAE8690331.1"/>
    <property type="molecule type" value="Genomic_DNA"/>
</dbReference>
<dbReference type="PANTHER" id="PTHR24305:SF166">
    <property type="entry name" value="CYTOCHROME P450 12A4, MITOCHONDRIAL-RELATED"/>
    <property type="match status" value="1"/>
</dbReference>
<dbReference type="InterPro" id="IPR050121">
    <property type="entry name" value="Cytochrome_P450_monoxygenase"/>
</dbReference>
<organism evidence="3 4">
    <name type="scientific">Polarella glacialis</name>
    <name type="common">Dinoflagellate</name>
    <dbReference type="NCBI Taxonomy" id="89957"/>
    <lineage>
        <taxon>Eukaryota</taxon>
        <taxon>Sar</taxon>
        <taxon>Alveolata</taxon>
        <taxon>Dinophyceae</taxon>
        <taxon>Suessiales</taxon>
        <taxon>Suessiaceae</taxon>
        <taxon>Polarella</taxon>
    </lineage>
</organism>
<dbReference type="PRINTS" id="PR00385">
    <property type="entry name" value="P450"/>
</dbReference>
<keyword evidence="2" id="KW-0479">Metal-binding</keyword>
<dbReference type="Proteomes" id="UP000626109">
    <property type="component" value="Unassembled WGS sequence"/>
</dbReference>
<dbReference type="GO" id="GO:0004497">
    <property type="term" value="F:monooxygenase activity"/>
    <property type="evidence" value="ECO:0007669"/>
    <property type="project" value="InterPro"/>
</dbReference>
<protein>
    <recommendedName>
        <fullName evidence="5">Cytochrome P450</fullName>
    </recommendedName>
</protein>
<comment type="similarity">
    <text evidence="1">Belongs to the cytochrome P450 family.</text>
</comment>
<dbReference type="InterPro" id="IPR001128">
    <property type="entry name" value="Cyt_P450"/>
</dbReference>
<sequence>MAASVPAEATRRRYKKLLARFAAQPVPVWVRGFRGPFEEPGCDVAQIFEASVAKGDSKASLFEWASQYMDGDGLSNIVVPVMRFDGDGRADIHYGLLLGDPSDAAKLARENPTKDPGHFPFKVQGIVLEAEEQSWREQRAHLSSAFLPGQQLKPLLPTLQRGVSELLDRWAGLQGPLEAHDELHHAALDFFLQAMIGAKGLLPPTPRESLAIREAFNLDGVNLEDLPRTEATRLEFALRVLRCGATPPGPLLERLLSIDDDEKRVSSVKDFLTAGHDTTAHTLEWVLLELARHPEVQEACRMEAESIFRELGGRSLCYEDLLRFEVTSAVIFETLRLWGPAWTVFRRELTADRSFGGRVGGVTVPQGTAVNFWFYGHHHSAKLWGPDACEFRPLSRDFSDAELQRGTSRTPSSERFHPFSLPGRDCMGKNFSLMEMRLLLPQMLCRFRVQLAEPWRQQLEGLKCGSGDLFNGLIQKPGPAKPPKGLCFELEPLHLASQLPSARELTAMERSRL</sequence>
<evidence type="ECO:0000313" key="4">
    <source>
        <dbReference type="Proteomes" id="UP000626109"/>
    </source>
</evidence>
<dbReference type="GO" id="GO:0020037">
    <property type="term" value="F:heme binding"/>
    <property type="evidence" value="ECO:0007669"/>
    <property type="project" value="InterPro"/>
</dbReference>
<dbReference type="GO" id="GO:0005506">
    <property type="term" value="F:iron ion binding"/>
    <property type="evidence" value="ECO:0007669"/>
    <property type="project" value="InterPro"/>
</dbReference>
<feature type="binding site" description="axial binding residue" evidence="2">
    <location>
        <position position="426"/>
    </location>
    <ligand>
        <name>heme</name>
        <dbReference type="ChEBI" id="CHEBI:30413"/>
    </ligand>
    <ligandPart>
        <name>Fe</name>
        <dbReference type="ChEBI" id="CHEBI:18248"/>
    </ligandPart>
</feature>
<proteinExistence type="inferred from homology"/>
<dbReference type="GO" id="GO:0016705">
    <property type="term" value="F:oxidoreductase activity, acting on paired donors, with incorporation or reduction of molecular oxygen"/>
    <property type="evidence" value="ECO:0007669"/>
    <property type="project" value="InterPro"/>
</dbReference>
<dbReference type="PRINTS" id="PR00463">
    <property type="entry name" value="EP450I"/>
</dbReference>
<dbReference type="PANTHER" id="PTHR24305">
    <property type="entry name" value="CYTOCHROME P450"/>
    <property type="match status" value="1"/>
</dbReference>
<dbReference type="InterPro" id="IPR036396">
    <property type="entry name" value="Cyt_P450_sf"/>
</dbReference>
<keyword evidence="2" id="KW-0349">Heme</keyword>
<evidence type="ECO:0000256" key="1">
    <source>
        <dbReference type="ARBA" id="ARBA00010617"/>
    </source>
</evidence>
<keyword evidence="2" id="KW-0408">Iron</keyword>
<evidence type="ECO:0000256" key="2">
    <source>
        <dbReference type="PIRSR" id="PIRSR602401-1"/>
    </source>
</evidence>
<dbReference type="CDD" id="cd00302">
    <property type="entry name" value="cytochrome_P450"/>
    <property type="match status" value="1"/>
</dbReference>
<evidence type="ECO:0008006" key="5">
    <source>
        <dbReference type="Google" id="ProtNLM"/>
    </source>
</evidence>
<evidence type="ECO:0000313" key="3">
    <source>
        <dbReference type="EMBL" id="CAE8690331.1"/>
    </source>
</evidence>
<name>A0A813JYS4_POLGL</name>
<dbReference type="Pfam" id="PF00067">
    <property type="entry name" value="p450"/>
    <property type="match status" value="1"/>
</dbReference>